<proteinExistence type="predicted"/>
<keyword evidence="8" id="KW-0723">Serine/threonine-protein kinase</keyword>
<feature type="compositionally biased region" description="Basic and acidic residues" evidence="6">
    <location>
        <begin position="381"/>
        <end position="390"/>
    </location>
</feature>
<organism evidence="8 9">
    <name type="scientific">Pendulispora brunnea</name>
    <dbReference type="NCBI Taxonomy" id="2905690"/>
    <lineage>
        <taxon>Bacteria</taxon>
        <taxon>Pseudomonadati</taxon>
        <taxon>Myxococcota</taxon>
        <taxon>Myxococcia</taxon>
        <taxon>Myxococcales</taxon>
        <taxon>Sorangiineae</taxon>
        <taxon>Pendulisporaceae</taxon>
        <taxon>Pendulispora</taxon>
    </lineage>
</organism>
<dbReference type="InterPro" id="IPR017441">
    <property type="entry name" value="Protein_kinase_ATP_BS"/>
</dbReference>
<dbReference type="Proteomes" id="UP001379533">
    <property type="component" value="Chromosome"/>
</dbReference>
<dbReference type="Gene3D" id="3.30.200.20">
    <property type="entry name" value="Phosphorylase Kinase, domain 1"/>
    <property type="match status" value="1"/>
</dbReference>
<dbReference type="PANTHER" id="PTHR43289">
    <property type="entry name" value="MITOGEN-ACTIVATED PROTEIN KINASE KINASE KINASE 20-RELATED"/>
    <property type="match status" value="1"/>
</dbReference>
<evidence type="ECO:0000313" key="8">
    <source>
        <dbReference type="EMBL" id="WXA98808.1"/>
    </source>
</evidence>
<evidence type="ECO:0000256" key="4">
    <source>
        <dbReference type="ARBA" id="ARBA00022840"/>
    </source>
</evidence>
<gene>
    <name evidence="8" type="ORF">LZC95_18520</name>
</gene>
<keyword evidence="1" id="KW-0808">Transferase</keyword>
<keyword evidence="3 8" id="KW-0418">Kinase</keyword>
<evidence type="ECO:0000256" key="6">
    <source>
        <dbReference type="SAM" id="MobiDB-lite"/>
    </source>
</evidence>
<evidence type="ECO:0000259" key="7">
    <source>
        <dbReference type="PROSITE" id="PS50011"/>
    </source>
</evidence>
<dbReference type="SUPFAM" id="SSF56112">
    <property type="entry name" value="Protein kinase-like (PK-like)"/>
    <property type="match status" value="1"/>
</dbReference>
<dbReference type="SUPFAM" id="SSF48452">
    <property type="entry name" value="TPR-like"/>
    <property type="match status" value="1"/>
</dbReference>
<dbReference type="Gene3D" id="1.10.510.10">
    <property type="entry name" value="Transferase(Phosphotransferase) domain 1"/>
    <property type="match status" value="1"/>
</dbReference>
<name>A0ABZ2KJG3_9BACT</name>
<dbReference type="Gene3D" id="1.25.40.10">
    <property type="entry name" value="Tetratricopeptide repeat domain"/>
    <property type="match status" value="1"/>
</dbReference>
<keyword evidence="9" id="KW-1185">Reference proteome</keyword>
<protein>
    <submittedName>
        <fullName evidence="8">Serine/threonine protein kinase</fullName>
    </submittedName>
</protein>
<dbReference type="Pfam" id="PF00069">
    <property type="entry name" value="Pkinase"/>
    <property type="match status" value="1"/>
</dbReference>
<evidence type="ECO:0000256" key="2">
    <source>
        <dbReference type="ARBA" id="ARBA00022741"/>
    </source>
</evidence>
<dbReference type="PANTHER" id="PTHR43289:SF6">
    <property type="entry name" value="SERINE_THREONINE-PROTEIN KINASE NEKL-3"/>
    <property type="match status" value="1"/>
</dbReference>
<dbReference type="PROSITE" id="PS50011">
    <property type="entry name" value="PROTEIN_KINASE_DOM"/>
    <property type="match status" value="1"/>
</dbReference>
<dbReference type="InterPro" id="IPR011009">
    <property type="entry name" value="Kinase-like_dom_sf"/>
</dbReference>
<dbReference type="CDD" id="cd14014">
    <property type="entry name" value="STKc_PknB_like"/>
    <property type="match status" value="1"/>
</dbReference>
<dbReference type="EMBL" id="CP089982">
    <property type="protein sequence ID" value="WXA98808.1"/>
    <property type="molecule type" value="Genomic_DNA"/>
</dbReference>
<dbReference type="PROSITE" id="PS00108">
    <property type="entry name" value="PROTEIN_KINASE_ST"/>
    <property type="match status" value="1"/>
</dbReference>
<feature type="domain" description="Protein kinase" evidence="7">
    <location>
        <begin position="26"/>
        <end position="294"/>
    </location>
</feature>
<dbReference type="InterPro" id="IPR011990">
    <property type="entry name" value="TPR-like_helical_dom_sf"/>
</dbReference>
<feature type="region of interest" description="Disordered" evidence="6">
    <location>
        <begin position="319"/>
        <end position="433"/>
    </location>
</feature>
<keyword evidence="2 5" id="KW-0547">Nucleotide-binding</keyword>
<evidence type="ECO:0000256" key="5">
    <source>
        <dbReference type="PROSITE-ProRule" id="PRU10141"/>
    </source>
</evidence>
<feature type="compositionally biased region" description="Basic and acidic residues" evidence="6">
    <location>
        <begin position="344"/>
        <end position="358"/>
    </location>
</feature>
<dbReference type="GO" id="GO:0004674">
    <property type="term" value="F:protein serine/threonine kinase activity"/>
    <property type="evidence" value="ECO:0007669"/>
    <property type="project" value="UniProtKB-KW"/>
</dbReference>
<evidence type="ECO:0000256" key="3">
    <source>
        <dbReference type="ARBA" id="ARBA00022777"/>
    </source>
</evidence>
<reference evidence="8 9" key="1">
    <citation type="submission" date="2021-12" db="EMBL/GenBank/DDBJ databases">
        <title>Discovery of the Pendulisporaceae a myxobacterial family with distinct sporulation behavior and unique specialized metabolism.</title>
        <authorList>
            <person name="Garcia R."/>
            <person name="Popoff A."/>
            <person name="Bader C.D."/>
            <person name="Loehr J."/>
            <person name="Walesch S."/>
            <person name="Walt C."/>
            <person name="Boldt J."/>
            <person name="Bunk B."/>
            <person name="Haeckl F.J.F.P.J."/>
            <person name="Gunesch A.P."/>
            <person name="Birkelbach J."/>
            <person name="Nuebel U."/>
            <person name="Pietschmann T."/>
            <person name="Bach T."/>
            <person name="Mueller R."/>
        </authorList>
    </citation>
    <scope>NUCLEOTIDE SEQUENCE [LARGE SCALE GENOMIC DNA]</scope>
    <source>
        <strain evidence="8 9">MSr12523</strain>
    </source>
</reference>
<evidence type="ECO:0000313" key="9">
    <source>
        <dbReference type="Proteomes" id="UP001379533"/>
    </source>
</evidence>
<dbReference type="PROSITE" id="PS00107">
    <property type="entry name" value="PROTEIN_KINASE_ATP"/>
    <property type="match status" value="1"/>
</dbReference>
<dbReference type="InterPro" id="IPR000719">
    <property type="entry name" value="Prot_kinase_dom"/>
</dbReference>
<sequence>MPAPFTRQSVSERALARVGTTVQGKYRIDRLLGIGGTAAVYAATHRNGHRVAIKFLLDHLLDDSDMYHLFSREAYVANRVGHPGAVQVLDDDEDIDGCVFLIMPLIEGETLRARWERCSKKLPLAEAGVLIADLLDVLATAHAKGVVHRDIKPENLFVNTAAQVRVLDFGIARRAGTESTLTMTGRFIGTPAFMPPEQALGNRAAIGPHSDLWAVGATMFALLSGETVHLAEHSGAQLAAAATQHARSIAKVLPDLHPSMVQFIDKALQFEALDRWPSALCMREALCLALEEALGEKCDTIAARVRETIVAEFATKAAAEAASGEVTEMEPVPELRSGPARRTPRAETPRTPRAETPRTPHGGPSPELAPDSVGATALEGSDPRAREVGSGRRNVVNDATLDTGDSGSGAHAADGEVHPVVHDTGSGRSNRGIVSPRVEPLSAEDAVVGRRRGWLATAATWVVLIGLAGLTGAGAMRKCGGVGDGTGLTASIGGAVASTNPSAQAALEAGLQLWRDASTEAARAKFAEAAQHDSGLAAAHLYFAAVSEWVTPDVRTHFVEAQSLRRRLTPVQLGLLEALEPVVQDPPDLRAVTTRLEALTTKFSNDEIAWFARGAHALRTKEASNLLSFVDRIPGTISHSYRARALILRGDVDGARKSLQACASAKPQSGIDCLVRLAQVEANEGRCDNSASAARRLIGIDHASPEGYRYLARAEFGRSHRTSAVRAILEERWSRLVYPQDETERRRDEYNLAVQDGQFDKAYEVLDAYDKAAVTSVDAALRTLPFIYRIDLDLELGKIDSAKAAARAFVDASQAWLPSESWDMPTERTRVLYLTGQIDRAEFRRQQAQNEARLVERSGYYSPEIRWTETYVQMIRDIEDAQVAIAHRPAEAAVLEAENVDVSTDADIGRMYLLVGELDKALLALSRGTKSCLFAKALFGVHAHAWYGDALSKGGRSREACEQYAYVLERWGHEPRSTTARAVRESALRLGCPGVTGALPPNALKGANK</sequence>
<dbReference type="RefSeq" id="WP_394849428.1">
    <property type="nucleotide sequence ID" value="NZ_CP089982.1"/>
</dbReference>
<evidence type="ECO:0000256" key="1">
    <source>
        <dbReference type="ARBA" id="ARBA00022679"/>
    </source>
</evidence>
<dbReference type="InterPro" id="IPR008271">
    <property type="entry name" value="Ser/Thr_kinase_AS"/>
</dbReference>
<feature type="binding site" evidence="5">
    <location>
        <position position="54"/>
    </location>
    <ligand>
        <name>ATP</name>
        <dbReference type="ChEBI" id="CHEBI:30616"/>
    </ligand>
</feature>
<keyword evidence="4 5" id="KW-0067">ATP-binding</keyword>
<dbReference type="SMART" id="SM00220">
    <property type="entry name" value="S_TKc"/>
    <property type="match status" value="1"/>
</dbReference>
<accession>A0ABZ2KJG3</accession>